<evidence type="ECO:0000313" key="18">
    <source>
        <dbReference type="EMBL" id="CDZ94774.1"/>
    </source>
</evidence>
<evidence type="ECO:0000256" key="6">
    <source>
        <dbReference type="ARBA" id="ARBA00022692"/>
    </source>
</evidence>
<dbReference type="GO" id="GO:0005886">
    <property type="term" value="C:plasma membrane"/>
    <property type="evidence" value="ECO:0007669"/>
    <property type="project" value="UniProtKB-ARBA"/>
</dbReference>
<dbReference type="GO" id="GO:0000155">
    <property type="term" value="F:phosphorelay sensor kinase activity"/>
    <property type="evidence" value="ECO:0007669"/>
    <property type="project" value="InterPro"/>
</dbReference>
<keyword evidence="7 18" id="KW-0418">Kinase</keyword>
<dbReference type="InterPro" id="IPR001789">
    <property type="entry name" value="Sig_transdc_resp-reg_receiver"/>
</dbReference>
<evidence type="ECO:0000256" key="7">
    <source>
        <dbReference type="ARBA" id="ARBA00022777"/>
    </source>
</evidence>
<proteinExistence type="predicted"/>
<feature type="domain" description="PAC" evidence="16">
    <location>
        <begin position="446"/>
        <end position="498"/>
    </location>
</feature>
<dbReference type="PROSITE" id="PS50839">
    <property type="entry name" value="CHASE"/>
    <property type="match status" value="1"/>
</dbReference>
<evidence type="ECO:0000256" key="1">
    <source>
        <dbReference type="ARBA" id="ARBA00000085"/>
    </source>
</evidence>
<dbReference type="EMBL" id="CCSF01000001">
    <property type="protein sequence ID" value="CDZ94774.1"/>
    <property type="molecule type" value="Genomic_DNA"/>
</dbReference>
<evidence type="ECO:0000259" key="17">
    <source>
        <dbReference type="PROSITE" id="PS50839"/>
    </source>
</evidence>
<organism evidence="18 19">
    <name type="scientific">Pseudomonas saudiphocaensis</name>
    <dbReference type="NCBI Taxonomy" id="1499686"/>
    <lineage>
        <taxon>Bacteria</taxon>
        <taxon>Pseudomonadati</taxon>
        <taxon>Pseudomonadota</taxon>
        <taxon>Gammaproteobacteria</taxon>
        <taxon>Pseudomonadales</taxon>
        <taxon>Pseudomonadaceae</taxon>
        <taxon>Pseudomonas</taxon>
    </lineage>
</organism>
<dbReference type="InterPro" id="IPR036890">
    <property type="entry name" value="HATPase_C_sf"/>
</dbReference>
<dbReference type="SMART" id="SM00086">
    <property type="entry name" value="PAC"/>
    <property type="match status" value="1"/>
</dbReference>
<keyword evidence="19" id="KW-1185">Reference proteome</keyword>
<dbReference type="PROSITE" id="PS50110">
    <property type="entry name" value="RESPONSE_REGULATORY"/>
    <property type="match status" value="1"/>
</dbReference>
<dbReference type="InterPro" id="IPR001610">
    <property type="entry name" value="PAC"/>
</dbReference>
<dbReference type="Proteomes" id="UP000053902">
    <property type="component" value="Unassembled WGS sequence"/>
</dbReference>
<dbReference type="InterPro" id="IPR000014">
    <property type="entry name" value="PAS"/>
</dbReference>
<dbReference type="Gene3D" id="1.10.287.130">
    <property type="match status" value="1"/>
</dbReference>
<feature type="domain" description="PAS" evidence="15">
    <location>
        <begin position="370"/>
        <end position="412"/>
    </location>
</feature>
<keyword evidence="9" id="KW-0902">Two-component regulatory system</keyword>
<keyword evidence="4 11" id="KW-0597">Phosphoprotein</keyword>
<feature type="transmembrane region" description="Helical" evidence="12">
    <location>
        <begin position="24"/>
        <end position="41"/>
    </location>
</feature>
<accession>A0A078LU96</accession>
<dbReference type="Pfam" id="PF00072">
    <property type="entry name" value="Response_reg"/>
    <property type="match status" value="1"/>
</dbReference>
<keyword evidence="5" id="KW-0808">Transferase</keyword>
<dbReference type="InterPro" id="IPR013655">
    <property type="entry name" value="PAS_fold_3"/>
</dbReference>
<evidence type="ECO:0000259" key="13">
    <source>
        <dbReference type="PROSITE" id="PS50109"/>
    </source>
</evidence>
<dbReference type="CDD" id="cd16922">
    <property type="entry name" value="HATPase_EvgS-ArcB-TorS-like"/>
    <property type="match status" value="1"/>
</dbReference>
<evidence type="ECO:0000256" key="5">
    <source>
        <dbReference type="ARBA" id="ARBA00022679"/>
    </source>
</evidence>
<dbReference type="Gene3D" id="3.30.565.10">
    <property type="entry name" value="Histidine kinase-like ATPase, C-terminal domain"/>
    <property type="match status" value="1"/>
</dbReference>
<dbReference type="FunFam" id="1.10.287.130:FF:000001">
    <property type="entry name" value="Two-component sensor histidine kinase"/>
    <property type="match status" value="1"/>
</dbReference>
<dbReference type="SMART" id="SM01079">
    <property type="entry name" value="CHASE"/>
    <property type="match status" value="1"/>
</dbReference>
<dbReference type="InterPro" id="IPR042240">
    <property type="entry name" value="CHASE_sf"/>
</dbReference>
<dbReference type="CDD" id="cd00130">
    <property type="entry name" value="PAS"/>
    <property type="match status" value="1"/>
</dbReference>
<comment type="subcellular location">
    <subcellularLocation>
        <location evidence="2">Membrane</location>
    </subcellularLocation>
</comment>
<dbReference type="InterPro" id="IPR035965">
    <property type="entry name" value="PAS-like_dom_sf"/>
</dbReference>
<dbReference type="STRING" id="1499686.BN1079_02099"/>
<evidence type="ECO:0000259" key="14">
    <source>
        <dbReference type="PROSITE" id="PS50110"/>
    </source>
</evidence>
<dbReference type="PANTHER" id="PTHR43047">
    <property type="entry name" value="TWO-COMPONENT HISTIDINE PROTEIN KINASE"/>
    <property type="match status" value="1"/>
</dbReference>
<dbReference type="InterPro" id="IPR004358">
    <property type="entry name" value="Sig_transdc_His_kin-like_C"/>
</dbReference>
<dbReference type="Pfam" id="PF03924">
    <property type="entry name" value="CHASE"/>
    <property type="match status" value="1"/>
</dbReference>
<feature type="domain" description="Response regulatory" evidence="14">
    <location>
        <begin position="733"/>
        <end position="846"/>
    </location>
</feature>
<dbReference type="RefSeq" id="WP_037024131.1">
    <property type="nucleotide sequence ID" value="NZ_CCSF01000001.1"/>
</dbReference>
<evidence type="ECO:0000256" key="8">
    <source>
        <dbReference type="ARBA" id="ARBA00022989"/>
    </source>
</evidence>
<comment type="catalytic activity">
    <reaction evidence="1">
        <text>ATP + protein L-histidine = ADP + protein N-phospho-L-histidine.</text>
        <dbReference type="EC" id="2.7.13.3"/>
    </reaction>
</comment>
<dbReference type="Pfam" id="PF08447">
    <property type="entry name" value="PAS_3"/>
    <property type="match status" value="1"/>
</dbReference>
<dbReference type="InterPro" id="IPR036097">
    <property type="entry name" value="HisK_dim/P_sf"/>
</dbReference>
<feature type="domain" description="Histidine kinase" evidence="13">
    <location>
        <begin position="502"/>
        <end position="720"/>
    </location>
</feature>
<evidence type="ECO:0000256" key="11">
    <source>
        <dbReference type="PROSITE-ProRule" id="PRU00169"/>
    </source>
</evidence>
<dbReference type="CDD" id="cd00156">
    <property type="entry name" value="REC"/>
    <property type="match status" value="1"/>
</dbReference>
<evidence type="ECO:0000259" key="15">
    <source>
        <dbReference type="PROSITE" id="PS50112"/>
    </source>
</evidence>
<dbReference type="AlphaFoldDB" id="A0A078LU96"/>
<feature type="transmembrane region" description="Helical" evidence="12">
    <location>
        <begin position="322"/>
        <end position="344"/>
    </location>
</feature>
<dbReference type="PANTHER" id="PTHR43047:SF72">
    <property type="entry name" value="OSMOSENSING HISTIDINE PROTEIN KINASE SLN1"/>
    <property type="match status" value="1"/>
</dbReference>
<evidence type="ECO:0000256" key="9">
    <source>
        <dbReference type="ARBA" id="ARBA00023012"/>
    </source>
</evidence>
<dbReference type="InterPro" id="IPR000700">
    <property type="entry name" value="PAS-assoc_C"/>
</dbReference>
<dbReference type="Gene3D" id="3.30.450.350">
    <property type="entry name" value="CHASE domain"/>
    <property type="match status" value="1"/>
</dbReference>
<dbReference type="PROSITE" id="PS50113">
    <property type="entry name" value="PAC"/>
    <property type="match status" value="1"/>
</dbReference>
<keyword evidence="10 12" id="KW-0472">Membrane</keyword>
<dbReference type="InterPro" id="IPR003661">
    <property type="entry name" value="HisK_dim/P_dom"/>
</dbReference>
<dbReference type="SMART" id="SM00091">
    <property type="entry name" value="PAS"/>
    <property type="match status" value="1"/>
</dbReference>
<name>A0A078LU96_9PSED</name>
<dbReference type="SUPFAM" id="SSF55874">
    <property type="entry name" value="ATPase domain of HSP90 chaperone/DNA topoisomerase II/histidine kinase"/>
    <property type="match status" value="1"/>
</dbReference>
<dbReference type="SMART" id="SM00388">
    <property type="entry name" value="HisKA"/>
    <property type="match status" value="1"/>
</dbReference>
<dbReference type="eggNOG" id="COG3614">
    <property type="taxonomic scope" value="Bacteria"/>
</dbReference>
<dbReference type="CDD" id="cd00082">
    <property type="entry name" value="HisKA"/>
    <property type="match status" value="1"/>
</dbReference>
<keyword evidence="6 12" id="KW-0812">Transmembrane</keyword>
<dbReference type="InterPro" id="IPR011006">
    <property type="entry name" value="CheY-like_superfamily"/>
</dbReference>
<dbReference type="PROSITE" id="PS50109">
    <property type="entry name" value="HIS_KIN"/>
    <property type="match status" value="1"/>
</dbReference>
<dbReference type="NCBIfam" id="TIGR00229">
    <property type="entry name" value="sensory_box"/>
    <property type="match status" value="1"/>
</dbReference>
<dbReference type="InterPro" id="IPR005467">
    <property type="entry name" value="His_kinase_dom"/>
</dbReference>
<evidence type="ECO:0000313" key="19">
    <source>
        <dbReference type="Proteomes" id="UP000053902"/>
    </source>
</evidence>
<feature type="domain" description="CHASE" evidence="17">
    <location>
        <begin position="87"/>
        <end position="306"/>
    </location>
</feature>
<dbReference type="HOGENOM" id="CLU_000445_114_62_6"/>
<evidence type="ECO:0000256" key="10">
    <source>
        <dbReference type="ARBA" id="ARBA00023136"/>
    </source>
</evidence>
<gene>
    <name evidence="18" type="ORF">BN1079_02099</name>
</gene>
<evidence type="ECO:0000256" key="2">
    <source>
        <dbReference type="ARBA" id="ARBA00004370"/>
    </source>
</evidence>
<dbReference type="Gene3D" id="3.40.50.2300">
    <property type="match status" value="1"/>
</dbReference>
<dbReference type="Pfam" id="PF02518">
    <property type="entry name" value="HATPase_c"/>
    <property type="match status" value="1"/>
</dbReference>
<dbReference type="EC" id="2.7.13.3" evidence="3"/>
<dbReference type="InterPro" id="IPR003594">
    <property type="entry name" value="HATPase_dom"/>
</dbReference>
<dbReference type="PROSITE" id="PS50112">
    <property type="entry name" value="PAS"/>
    <property type="match status" value="1"/>
</dbReference>
<sequence>MSNAATLPGSPSERLRQLLNWRNSVAWLVLVFTLLVQLVILQHLRSHEARTAATQFEFAVEKTTEAINKRLIEHEQILFGAAGLFETSGLVSREQWHQYNKRLQLIERYPGIQGVGFAQAVLPQQRDDHVRAVREEGFADYDIHPAGARPLYIPIVYLEPFTDRNLAAFGYDMFSEPVRHHAMATAAQTGQTRLTGKVTLRQETHGEVQAGLLMYVPVYRQSAPLHSAEQRMEALLGFVYSPYRVGDLMRGILGAADPALSLRIYAGPNEDSDALIFSSRSQPRDAAPLYGQTLRMQLYGQTWTLRLESLPEFEAFFHGNDALVIGLGLGLSLLLFFLISSLSLRRSRAEALAQQMTEHIRENKRALQLSEERLSLAFKGSNDGFWDLNLEAQTLYASPRAWHMLGYQPGELSSDLKLWERVLAADDLQQAKAQLAQTMLSAVDHFTTELRFQHKSGKLVPMLVRGYIQRDRNGQALRISGTSMDLTEHKRIEQMKDEFVSTVSHELRTPLTSISGALGLITGGVMGTIPAAMQQMLEIAHRNSLRLGHLINDLLDMEKIAAGKMAFDMREHSLRRLLEEALSSNQALAVHLGVNCTLRTPPEAHVWVDALRLQQVLSNFISNAIKYTPEGGEVTLHCELVGDHVRINVSDQGPGIPLDFQSRVFEKFAQADASDSRQKGGSGLGLAISKEFIERMGGRVGFESRAGQGTTFWCELPLLEPQSAPLTESDALRLLVVEDEPDTGRLLLLMLRDAGYEVERVQSLHAAREKLASKRYQAMTLDMHLPDGSGRELIDEIRSNAATRDMPIIVVSAASRFESREQDAGITWLHKPINAAQLLIALTDALAGRR</sequence>
<dbReference type="SUPFAM" id="SSF52172">
    <property type="entry name" value="CheY-like"/>
    <property type="match status" value="1"/>
</dbReference>
<reference evidence="18 19" key="1">
    <citation type="submission" date="2014-07" db="EMBL/GenBank/DDBJ databases">
        <authorList>
            <person name="Urmite Genomes Urmite Genomes"/>
        </authorList>
    </citation>
    <scope>NUCLEOTIDE SEQUENCE [LARGE SCALE GENOMIC DNA]</scope>
    <source>
        <strain evidence="18 19">20_BN</strain>
    </source>
</reference>
<dbReference type="PRINTS" id="PR00344">
    <property type="entry name" value="BCTRLSENSOR"/>
</dbReference>
<dbReference type="SUPFAM" id="SSF55785">
    <property type="entry name" value="PYP-like sensor domain (PAS domain)"/>
    <property type="match status" value="1"/>
</dbReference>
<evidence type="ECO:0000256" key="3">
    <source>
        <dbReference type="ARBA" id="ARBA00012438"/>
    </source>
</evidence>
<dbReference type="OrthoDB" id="9810730at2"/>
<dbReference type="GO" id="GO:0009927">
    <property type="term" value="F:histidine phosphotransfer kinase activity"/>
    <property type="evidence" value="ECO:0007669"/>
    <property type="project" value="TreeGrafter"/>
</dbReference>
<evidence type="ECO:0000259" key="16">
    <source>
        <dbReference type="PROSITE" id="PS50113"/>
    </source>
</evidence>
<dbReference type="Gene3D" id="3.30.450.20">
    <property type="entry name" value="PAS domain"/>
    <property type="match status" value="1"/>
</dbReference>
<dbReference type="SMART" id="SM00448">
    <property type="entry name" value="REC"/>
    <property type="match status" value="1"/>
</dbReference>
<dbReference type="eggNOG" id="COG2205">
    <property type="taxonomic scope" value="Bacteria"/>
</dbReference>
<protein>
    <recommendedName>
        <fullName evidence="3">histidine kinase</fullName>
        <ecNumber evidence="3">2.7.13.3</ecNumber>
    </recommendedName>
</protein>
<dbReference type="InterPro" id="IPR006189">
    <property type="entry name" value="CHASE_dom"/>
</dbReference>
<dbReference type="FunFam" id="3.30.565.10:FF:000006">
    <property type="entry name" value="Sensor histidine kinase WalK"/>
    <property type="match status" value="1"/>
</dbReference>
<dbReference type="SMART" id="SM00387">
    <property type="entry name" value="HATPase_c"/>
    <property type="match status" value="1"/>
</dbReference>
<evidence type="ECO:0000256" key="4">
    <source>
        <dbReference type="ARBA" id="ARBA00022553"/>
    </source>
</evidence>
<keyword evidence="8 12" id="KW-1133">Transmembrane helix</keyword>
<dbReference type="Pfam" id="PF00512">
    <property type="entry name" value="HisKA"/>
    <property type="match status" value="1"/>
</dbReference>
<evidence type="ECO:0000256" key="12">
    <source>
        <dbReference type="SAM" id="Phobius"/>
    </source>
</evidence>
<feature type="modified residue" description="4-aspartylphosphate" evidence="11">
    <location>
        <position position="782"/>
    </location>
</feature>
<dbReference type="SUPFAM" id="SSF47384">
    <property type="entry name" value="Homodimeric domain of signal transducing histidine kinase"/>
    <property type="match status" value="1"/>
</dbReference>